<dbReference type="AlphaFoldDB" id="A0A1H0ICJ3"/>
<dbReference type="OrthoDB" id="9795085at2"/>
<dbReference type="Proteomes" id="UP000198793">
    <property type="component" value="Unassembled WGS sequence"/>
</dbReference>
<protein>
    <submittedName>
        <fullName evidence="4">Trans-aconitate 2-methyltransferase</fullName>
    </submittedName>
</protein>
<dbReference type="Gene3D" id="3.40.50.150">
    <property type="entry name" value="Vaccinia Virus protein VP39"/>
    <property type="match status" value="1"/>
</dbReference>
<dbReference type="STRING" id="1166073.SAMN05192530_10568"/>
<proteinExistence type="predicted"/>
<evidence type="ECO:0000256" key="2">
    <source>
        <dbReference type="ARBA" id="ARBA00022679"/>
    </source>
</evidence>
<feature type="domain" description="Methyltransferase" evidence="3">
    <location>
        <begin position="41"/>
        <end position="130"/>
    </location>
</feature>
<sequence>MTIAADWNPDLYTRFEDERTRPARDLLARCRLAPAPARPRILDLGCGPGNSTELLAERFPDADILGIDTSEAMLRAARERLPQCRFERGDIASLSGDGLFDLVYANASLQWVLGHDALIPRLLRLVAPNGLFAAQIPDNLADPSQTEMRRIAAEPSFAETLAEQAEGRELIGSSADYYDLLRPDAAEVDVWTTIYEHPMEDAAAITRWFRSTGLKPFVDPLPERERDRFLERYTAAMERAYPARIDGRRLLAFRRLFMVARRAQA</sequence>
<name>A0A1H0ICJ3_9HYPH</name>
<keyword evidence="2 4" id="KW-0808">Transferase</keyword>
<evidence type="ECO:0000313" key="4">
    <source>
        <dbReference type="EMBL" id="SDO29086.1"/>
    </source>
</evidence>
<accession>A0A1H0ICJ3</accession>
<gene>
    <name evidence="4" type="ORF">SAMN05192530_10568</name>
</gene>
<dbReference type="InterPro" id="IPR029063">
    <property type="entry name" value="SAM-dependent_MTases_sf"/>
</dbReference>
<dbReference type="PANTHER" id="PTHR43861:SF1">
    <property type="entry name" value="TRANS-ACONITATE 2-METHYLTRANSFERASE"/>
    <property type="match status" value="1"/>
</dbReference>
<reference evidence="4 5" key="1">
    <citation type="submission" date="2016-10" db="EMBL/GenBank/DDBJ databases">
        <authorList>
            <person name="de Groot N.N."/>
        </authorList>
    </citation>
    <scope>NUCLEOTIDE SEQUENCE [LARGE SCALE GENOMIC DNA]</scope>
    <source>
        <strain evidence="5">L7-484,KACC 16230,DSM 25025</strain>
    </source>
</reference>
<dbReference type="SUPFAM" id="SSF53335">
    <property type="entry name" value="S-adenosyl-L-methionine-dependent methyltransferases"/>
    <property type="match status" value="1"/>
</dbReference>
<evidence type="ECO:0000256" key="1">
    <source>
        <dbReference type="ARBA" id="ARBA00022603"/>
    </source>
</evidence>
<dbReference type="GO" id="GO:0032259">
    <property type="term" value="P:methylation"/>
    <property type="evidence" value="ECO:0007669"/>
    <property type="project" value="UniProtKB-KW"/>
</dbReference>
<keyword evidence="1 4" id="KW-0489">Methyltransferase</keyword>
<dbReference type="InterPro" id="IPR041698">
    <property type="entry name" value="Methyltransf_25"/>
</dbReference>
<evidence type="ECO:0000259" key="3">
    <source>
        <dbReference type="Pfam" id="PF13649"/>
    </source>
</evidence>
<dbReference type="CDD" id="cd02440">
    <property type="entry name" value="AdoMet_MTases"/>
    <property type="match status" value="1"/>
</dbReference>
<dbReference type="PANTHER" id="PTHR43861">
    <property type="entry name" value="TRANS-ACONITATE 2-METHYLTRANSFERASE-RELATED"/>
    <property type="match status" value="1"/>
</dbReference>
<dbReference type="GO" id="GO:0030798">
    <property type="term" value="F:trans-aconitate 2-methyltransferase activity"/>
    <property type="evidence" value="ECO:0007669"/>
    <property type="project" value="InterPro"/>
</dbReference>
<dbReference type="EMBL" id="FNIT01000005">
    <property type="protein sequence ID" value="SDO29086.1"/>
    <property type="molecule type" value="Genomic_DNA"/>
</dbReference>
<dbReference type="Gene3D" id="1.10.150.290">
    <property type="entry name" value="S-adenosyl-L-methionine-dependent methyltransferases"/>
    <property type="match status" value="1"/>
</dbReference>
<dbReference type="RefSeq" id="WP_090673505.1">
    <property type="nucleotide sequence ID" value="NZ_FNIT01000005.1"/>
</dbReference>
<evidence type="ECO:0000313" key="5">
    <source>
        <dbReference type="Proteomes" id="UP000198793"/>
    </source>
</evidence>
<organism evidence="4 5">
    <name type="scientific">Aureimonas jatrophae</name>
    <dbReference type="NCBI Taxonomy" id="1166073"/>
    <lineage>
        <taxon>Bacteria</taxon>
        <taxon>Pseudomonadati</taxon>
        <taxon>Pseudomonadota</taxon>
        <taxon>Alphaproteobacteria</taxon>
        <taxon>Hyphomicrobiales</taxon>
        <taxon>Aurantimonadaceae</taxon>
        <taxon>Aureimonas</taxon>
    </lineage>
</organism>
<dbReference type="NCBIfam" id="NF002463">
    <property type="entry name" value="PRK01683.1"/>
    <property type="match status" value="1"/>
</dbReference>
<keyword evidence="5" id="KW-1185">Reference proteome</keyword>
<dbReference type="InterPro" id="IPR023149">
    <property type="entry name" value="Trans_acon_MeTrfase_C"/>
</dbReference>
<dbReference type="Pfam" id="PF13649">
    <property type="entry name" value="Methyltransf_25"/>
    <property type="match status" value="1"/>
</dbReference>